<feature type="domain" description="EGF-like" evidence="21">
    <location>
        <begin position="77"/>
        <end position="113"/>
    </location>
</feature>
<dbReference type="SMART" id="SM00004">
    <property type="entry name" value="NL"/>
    <property type="match status" value="3"/>
</dbReference>
<dbReference type="InterPro" id="IPR001881">
    <property type="entry name" value="EGF-like_Ca-bd_dom"/>
</dbReference>
<feature type="disulfide bond" evidence="19">
    <location>
        <begin position="220"/>
        <end position="229"/>
    </location>
</feature>
<feature type="domain" description="LNR" evidence="22">
    <location>
        <begin position="342"/>
        <end position="373"/>
    </location>
</feature>
<keyword evidence="9" id="KW-0914">Notch signaling pathway</keyword>
<keyword evidence="7" id="KW-0221">Differentiation</keyword>
<evidence type="ECO:0000256" key="17">
    <source>
        <dbReference type="ARBA" id="ARBA00023180"/>
    </source>
</evidence>
<dbReference type="SUPFAM" id="SSF90193">
    <property type="entry name" value="Notch domain"/>
    <property type="match status" value="3"/>
</dbReference>
<dbReference type="AlphaFoldDB" id="F1L6B9"/>
<dbReference type="Gene3D" id="2.10.25.10">
    <property type="entry name" value="Laminin"/>
    <property type="match status" value="5"/>
</dbReference>
<accession>F1L6B9</accession>
<dbReference type="SMART" id="SM00181">
    <property type="entry name" value="EGF"/>
    <property type="match status" value="5"/>
</dbReference>
<dbReference type="InterPro" id="IPR049883">
    <property type="entry name" value="NOTCH1_EGF-like"/>
</dbReference>
<feature type="disulfide bond" evidence="19">
    <location>
        <begin position="103"/>
        <end position="112"/>
    </location>
</feature>
<feature type="disulfide bond" evidence="19">
    <location>
        <begin position="142"/>
        <end position="151"/>
    </location>
</feature>
<organism evidence="23">
    <name type="scientific">Ascaris suum</name>
    <name type="common">Pig roundworm</name>
    <name type="synonym">Ascaris lumbricoides</name>
    <dbReference type="NCBI Taxonomy" id="6253"/>
    <lineage>
        <taxon>Eukaryota</taxon>
        <taxon>Metazoa</taxon>
        <taxon>Ecdysozoa</taxon>
        <taxon>Nematoda</taxon>
        <taxon>Chromadorea</taxon>
        <taxon>Rhabditida</taxon>
        <taxon>Spirurina</taxon>
        <taxon>Ascaridomorpha</taxon>
        <taxon>Ascaridoidea</taxon>
        <taxon>Ascarididae</taxon>
        <taxon>Ascaris</taxon>
    </lineage>
</organism>
<feature type="signal peptide" evidence="20">
    <location>
        <begin position="1"/>
        <end position="23"/>
    </location>
</feature>
<dbReference type="FunFam" id="2.10.25.10:FF:000066">
    <property type="entry name" value="FAT atypical cadherin 4"/>
    <property type="match status" value="1"/>
</dbReference>
<evidence type="ECO:0000256" key="3">
    <source>
        <dbReference type="ARBA" id="ARBA00022536"/>
    </source>
</evidence>
<feature type="domain" description="LNR" evidence="22">
    <location>
        <begin position="264"/>
        <end position="304"/>
    </location>
</feature>
<feature type="disulfide bond" evidence="19">
    <location>
        <begin position="182"/>
        <end position="191"/>
    </location>
</feature>
<dbReference type="GO" id="GO:0007219">
    <property type="term" value="P:Notch signaling pathway"/>
    <property type="evidence" value="ECO:0007669"/>
    <property type="project" value="UniProtKB-KW"/>
</dbReference>
<dbReference type="Pfam" id="PF07645">
    <property type="entry name" value="EGF_CA"/>
    <property type="match status" value="1"/>
</dbReference>
<dbReference type="Pfam" id="PF00008">
    <property type="entry name" value="EGF"/>
    <property type="match status" value="2"/>
</dbReference>
<keyword evidence="12" id="KW-0040">ANK repeat</keyword>
<reference evidence="23" key="1">
    <citation type="journal article" date="2011" name="Genome Res.">
        <title>Deep small RNA sequencing from the nematode Ascaris reveals conservation, functional diversification, and novel developmental profiles.</title>
        <authorList>
            <person name="Wang J."/>
            <person name="Czech B."/>
            <person name="Crunk A."/>
            <person name="Wallace A."/>
            <person name="Mitreva M."/>
            <person name="Hannon G.J."/>
            <person name="Davis R.E."/>
        </authorList>
    </citation>
    <scope>NUCLEOTIDE SEQUENCE</scope>
</reference>
<dbReference type="CDD" id="cd00054">
    <property type="entry name" value="EGF_CA"/>
    <property type="match status" value="3"/>
</dbReference>
<evidence type="ECO:0000256" key="18">
    <source>
        <dbReference type="ARBA" id="ARBA00023242"/>
    </source>
</evidence>
<dbReference type="InterPro" id="IPR051355">
    <property type="entry name" value="Notch/Slit_guidance"/>
</dbReference>
<evidence type="ECO:0000259" key="21">
    <source>
        <dbReference type="PROSITE" id="PS50026"/>
    </source>
</evidence>
<keyword evidence="6" id="KW-0677">Repeat</keyword>
<evidence type="ECO:0000256" key="4">
    <source>
        <dbReference type="ARBA" id="ARBA00022692"/>
    </source>
</evidence>
<dbReference type="InterPro" id="IPR000742">
    <property type="entry name" value="EGF"/>
</dbReference>
<dbReference type="SMART" id="SM00179">
    <property type="entry name" value="EGF_CA"/>
    <property type="match status" value="5"/>
</dbReference>
<dbReference type="GO" id="GO:0005509">
    <property type="term" value="F:calcium ion binding"/>
    <property type="evidence" value="ECO:0007669"/>
    <property type="project" value="InterPro"/>
</dbReference>
<evidence type="ECO:0000256" key="1">
    <source>
        <dbReference type="ARBA" id="ARBA00004123"/>
    </source>
</evidence>
<comment type="subcellular location">
    <subcellularLocation>
        <location evidence="2">Cell membrane</location>
        <topology evidence="2">Single-pass type I membrane protein</topology>
    </subcellularLocation>
    <subcellularLocation>
        <location evidence="1">Nucleus</location>
    </subcellularLocation>
</comment>
<proteinExistence type="evidence at transcript level"/>
<dbReference type="SUPFAM" id="SSF57196">
    <property type="entry name" value="EGF/Laminin"/>
    <property type="match status" value="5"/>
</dbReference>
<keyword evidence="8" id="KW-0106">Calcium</keyword>
<evidence type="ECO:0000256" key="10">
    <source>
        <dbReference type="ARBA" id="ARBA00022989"/>
    </source>
</evidence>
<dbReference type="GO" id="GO:0048589">
    <property type="term" value="P:developmental growth"/>
    <property type="evidence" value="ECO:0007669"/>
    <property type="project" value="UniProtKB-ARBA"/>
</dbReference>
<evidence type="ECO:0000256" key="20">
    <source>
        <dbReference type="SAM" id="SignalP"/>
    </source>
</evidence>
<dbReference type="InterPro" id="IPR000152">
    <property type="entry name" value="EGF-type_Asp/Asn_hydroxyl_site"/>
</dbReference>
<evidence type="ECO:0000259" key="22">
    <source>
        <dbReference type="PROSITE" id="PS50258"/>
    </source>
</evidence>
<dbReference type="PRINTS" id="PR01452">
    <property type="entry name" value="LNOTCHREPEAT"/>
</dbReference>
<evidence type="ECO:0000256" key="14">
    <source>
        <dbReference type="ARBA" id="ARBA00023157"/>
    </source>
</evidence>
<dbReference type="PANTHER" id="PTHR45836">
    <property type="entry name" value="SLIT HOMOLOG"/>
    <property type="match status" value="1"/>
</dbReference>
<comment type="caution">
    <text evidence="19">Lacks conserved residue(s) required for the propagation of feature annotation.</text>
</comment>
<keyword evidence="11" id="KW-0805">Transcription regulation</keyword>
<evidence type="ECO:0000256" key="19">
    <source>
        <dbReference type="PROSITE-ProRule" id="PRU00076"/>
    </source>
</evidence>
<evidence type="ECO:0000313" key="23">
    <source>
        <dbReference type="EMBL" id="ADY45673.1"/>
    </source>
</evidence>
<dbReference type="PROSITE" id="PS01186">
    <property type="entry name" value="EGF_2"/>
    <property type="match status" value="2"/>
</dbReference>
<evidence type="ECO:0000256" key="12">
    <source>
        <dbReference type="ARBA" id="ARBA00023043"/>
    </source>
</evidence>
<name>F1L6B9_ASCSU</name>
<dbReference type="InterPro" id="IPR035993">
    <property type="entry name" value="Notch-like_dom_sf"/>
</dbReference>
<keyword evidence="13" id="KW-0472">Membrane</keyword>
<dbReference type="GO" id="GO:0005634">
    <property type="term" value="C:nucleus"/>
    <property type="evidence" value="ECO:0007669"/>
    <property type="project" value="UniProtKB-SubCell"/>
</dbReference>
<keyword evidence="15" id="KW-0010">Activator</keyword>
<dbReference type="Gene3D" id="4.10.470.20">
    <property type="match status" value="2"/>
</dbReference>
<evidence type="ECO:0000256" key="2">
    <source>
        <dbReference type="ARBA" id="ARBA00004251"/>
    </source>
</evidence>
<keyword evidence="14 19" id="KW-1015">Disulfide bond</keyword>
<dbReference type="PANTHER" id="PTHR45836:SF23">
    <property type="entry name" value="NEUROGENIC LOCUS NOTCH HOMOLOG PROTEIN 1"/>
    <property type="match status" value="1"/>
</dbReference>
<dbReference type="GO" id="GO:0005886">
    <property type="term" value="C:plasma membrane"/>
    <property type="evidence" value="ECO:0007669"/>
    <property type="project" value="UniProtKB-SubCell"/>
</dbReference>
<dbReference type="EMBL" id="JI172271">
    <property type="protein sequence ID" value="ADY45673.1"/>
    <property type="molecule type" value="mRNA"/>
</dbReference>
<dbReference type="PROSITE" id="PS50026">
    <property type="entry name" value="EGF_3"/>
    <property type="match status" value="5"/>
</dbReference>
<protein>
    <submittedName>
        <fullName evidence="23">Neurogenic locus notch protein 1</fullName>
    </submittedName>
</protein>
<evidence type="ECO:0000256" key="16">
    <source>
        <dbReference type="ARBA" id="ARBA00023163"/>
    </source>
</evidence>
<dbReference type="InterPro" id="IPR000800">
    <property type="entry name" value="Notch_dom"/>
</dbReference>
<evidence type="ECO:0000256" key="5">
    <source>
        <dbReference type="ARBA" id="ARBA00022729"/>
    </source>
</evidence>
<evidence type="ECO:0000256" key="9">
    <source>
        <dbReference type="ARBA" id="ARBA00022976"/>
    </source>
</evidence>
<dbReference type="PROSITE" id="PS00022">
    <property type="entry name" value="EGF_1"/>
    <property type="match status" value="5"/>
</dbReference>
<keyword evidence="10" id="KW-1133">Transmembrane helix</keyword>
<feature type="disulfide bond" evidence="19">
    <location>
        <begin position="65"/>
        <end position="74"/>
    </location>
</feature>
<dbReference type="FunFam" id="2.10.25.10:FF:000508">
    <property type="entry name" value="Eyes shut homolog"/>
    <property type="match status" value="1"/>
</dbReference>
<sequence length="422" mass="45951">MMNLAANILIVDIVLMIIQSVICINDVDEPISARGCNSAQSLCHNGATCLDVSNAASAKGFFCICMNGFDGEYCERNVDDCIDNECEMGSTCVDGIAKYTCACPPGKIGLFCQLDNPCVSEPCKAGSECVADTASATYQCECRKGFTGRYCSEDINECELDGTLCFNGGACVNTIGSWHCECPSEYKGHNCMEHVNLCEVNPCRNEGTCIDYGSHIICLCEPGFYGDLCESKCTPDSEDAVCVDYERSVKETDSEVPRANNALCEDPKCELKAANGICNAECNHYECDYDGGDCSAFTKPFSACTTPNFCAHVFHDSKCDPVCANEECLFDGFDCTATVERCPFEQFCKMRYADGKCDDACNSAACLYDGGDCDRSAESAQTMLRGRLVLILLIDPLEFLKRASAFLFVFEPHSACICRYHS</sequence>
<feature type="domain" description="EGF-like" evidence="21">
    <location>
        <begin position="32"/>
        <end position="75"/>
    </location>
</feature>
<dbReference type="FunFam" id="2.10.25.10:FF:000125">
    <property type="entry name" value="Neurogenic locus notch protein-like"/>
    <property type="match status" value="1"/>
</dbReference>
<keyword evidence="3 19" id="KW-0245">EGF-like domain</keyword>
<keyword evidence="5 20" id="KW-0732">Signal</keyword>
<evidence type="ECO:0000256" key="8">
    <source>
        <dbReference type="ARBA" id="ARBA00022837"/>
    </source>
</evidence>
<keyword evidence="16" id="KW-0804">Transcription</keyword>
<evidence type="ECO:0000256" key="6">
    <source>
        <dbReference type="ARBA" id="ARBA00022737"/>
    </source>
</evidence>
<feature type="domain" description="EGF-like" evidence="21">
    <location>
        <begin position="114"/>
        <end position="152"/>
    </location>
</feature>
<keyword evidence="18" id="KW-0539">Nucleus</keyword>
<evidence type="ECO:0000256" key="15">
    <source>
        <dbReference type="ARBA" id="ARBA00023159"/>
    </source>
</evidence>
<evidence type="ECO:0000256" key="7">
    <source>
        <dbReference type="ARBA" id="ARBA00022782"/>
    </source>
</evidence>
<evidence type="ECO:0000256" key="11">
    <source>
        <dbReference type="ARBA" id="ARBA00023015"/>
    </source>
</evidence>
<feature type="chain" id="PRO_5003268636" evidence="20">
    <location>
        <begin position="24"/>
        <end position="422"/>
    </location>
</feature>
<feature type="domain" description="EGF-like" evidence="21">
    <location>
        <begin position="154"/>
        <end position="192"/>
    </location>
</feature>
<evidence type="ECO:0000256" key="13">
    <source>
        <dbReference type="ARBA" id="ARBA00023136"/>
    </source>
</evidence>
<dbReference type="Pfam" id="PF00066">
    <property type="entry name" value="Notch"/>
    <property type="match status" value="3"/>
</dbReference>
<feature type="domain" description="EGF-like" evidence="21">
    <location>
        <begin position="194"/>
        <end position="230"/>
    </location>
</feature>
<dbReference type="GO" id="GO:0007411">
    <property type="term" value="P:axon guidance"/>
    <property type="evidence" value="ECO:0007669"/>
    <property type="project" value="TreeGrafter"/>
</dbReference>
<dbReference type="FunFam" id="2.10.25.10:FF:000472">
    <property type="entry name" value="Uncharacterized protein, isoform A"/>
    <property type="match status" value="1"/>
</dbReference>
<dbReference type="PROSITE" id="PS50258">
    <property type="entry name" value="LNR"/>
    <property type="match status" value="2"/>
</dbReference>
<dbReference type="PROSITE" id="PS00010">
    <property type="entry name" value="ASX_HYDROXYL"/>
    <property type="match status" value="1"/>
</dbReference>
<feature type="disulfide bond" evidence="19">
    <location>
        <begin position="123"/>
        <end position="140"/>
    </location>
</feature>
<keyword evidence="4" id="KW-0812">Transmembrane</keyword>
<keyword evidence="17" id="KW-0325">Glycoprotein</keyword>